<organism evidence="3 4">
    <name type="scientific">Tuber aestivum</name>
    <name type="common">summer truffle</name>
    <dbReference type="NCBI Taxonomy" id="59557"/>
    <lineage>
        <taxon>Eukaryota</taxon>
        <taxon>Fungi</taxon>
        <taxon>Dikarya</taxon>
        <taxon>Ascomycota</taxon>
        <taxon>Pezizomycotina</taxon>
        <taxon>Pezizomycetes</taxon>
        <taxon>Pezizales</taxon>
        <taxon>Tuberaceae</taxon>
        <taxon>Tuber</taxon>
    </lineage>
</organism>
<dbReference type="PANTHER" id="PTHR42791">
    <property type="entry name" value="GNAT FAMILY ACETYLTRANSFERASE"/>
    <property type="match status" value="1"/>
</dbReference>
<dbReference type="InterPro" id="IPR000182">
    <property type="entry name" value="GNAT_dom"/>
</dbReference>
<evidence type="ECO:0000313" key="3">
    <source>
        <dbReference type="EMBL" id="CUS15794.1"/>
    </source>
</evidence>
<feature type="domain" description="N-acetyltransferase" evidence="2">
    <location>
        <begin position="53"/>
        <end position="195"/>
    </location>
</feature>
<proteinExistence type="predicted"/>
<dbReference type="InterPro" id="IPR016181">
    <property type="entry name" value="Acyl_CoA_acyltransferase"/>
</dbReference>
<evidence type="ECO:0000313" key="4">
    <source>
        <dbReference type="Proteomes" id="UP001412239"/>
    </source>
</evidence>
<evidence type="ECO:0000259" key="2">
    <source>
        <dbReference type="PROSITE" id="PS51186"/>
    </source>
</evidence>
<sequence>MVRPACMDCSYRYPSFPPSFCPSSALLSGFACCTLGCAGQWAGFKKSNSLTLISGPRMPPGKNMDDWFTIFRSGMWRLWYKLTKEGKRRYFDEFMEILHRTKESVMGAQDSDTWYLVYVGVIPSARGRGYARKLIEYVTKQLDAEGGKPCYLESSHPRNVAMYQKLGFVKQRPIVLGPNCSNPAPLDIMVRPPMDRRSSRKMSVTAGAGRVLSA</sequence>
<protein>
    <recommendedName>
        <fullName evidence="2">N-acetyltransferase domain-containing protein</fullName>
    </recommendedName>
</protein>
<dbReference type="SUPFAM" id="SSF55729">
    <property type="entry name" value="Acyl-CoA N-acyltransferases (Nat)"/>
    <property type="match status" value="1"/>
</dbReference>
<gene>
    <name evidence="3" type="ORF">GSTUAT00000071001</name>
</gene>
<reference evidence="3" key="1">
    <citation type="submission" date="2015-10" db="EMBL/GenBank/DDBJ databases">
        <authorList>
            <person name="Regsiter A."/>
            <person name="william w."/>
        </authorList>
    </citation>
    <scope>NUCLEOTIDE SEQUENCE</scope>
    <source>
        <strain evidence="3">Montdore</strain>
    </source>
</reference>
<dbReference type="Pfam" id="PF00583">
    <property type="entry name" value="Acetyltransf_1"/>
    <property type="match status" value="1"/>
</dbReference>
<dbReference type="EMBL" id="LN890943">
    <property type="protein sequence ID" value="CUS15794.1"/>
    <property type="molecule type" value="Genomic_DNA"/>
</dbReference>
<dbReference type="AlphaFoldDB" id="A0A292Q8Q5"/>
<dbReference type="CDD" id="cd04301">
    <property type="entry name" value="NAT_SF"/>
    <property type="match status" value="1"/>
</dbReference>
<evidence type="ECO:0000256" key="1">
    <source>
        <dbReference type="SAM" id="MobiDB-lite"/>
    </source>
</evidence>
<dbReference type="Gene3D" id="3.40.630.30">
    <property type="match status" value="1"/>
</dbReference>
<dbReference type="PANTHER" id="PTHR42791:SF1">
    <property type="entry name" value="N-ACETYLTRANSFERASE DOMAIN-CONTAINING PROTEIN"/>
    <property type="match status" value="1"/>
</dbReference>
<feature type="region of interest" description="Disordered" evidence="1">
    <location>
        <begin position="195"/>
        <end position="214"/>
    </location>
</feature>
<name>A0A292Q8Q5_9PEZI</name>
<dbReference type="PROSITE" id="PS51257">
    <property type="entry name" value="PROKAR_LIPOPROTEIN"/>
    <property type="match status" value="1"/>
</dbReference>
<keyword evidence="4" id="KW-1185">Reference proteome</keyword>
<dbReference type="Proteomes" id="UP001412239">
    <property type="component" value="Unassembled WGS sequence"/>
</dbReference>
<dbReference type="PROSITE" id="PS51186">
    <property type="entry name" value="GNAT"/>
    <property type="match status" value="1"/>
</dbReference>
<dbReference type="GO" id="GO:0016747">
    <property type="term" value="F:acyltransferase activity, transferring groups other than amino-acyl groups"/>
    <property type="evidence" value="ECO:0007669"/>
    <property type="project" value="InterPro"/>
</dbReference>
<dbReference type="InterPro" id="IPR052523">
    <property type="entry name" value="Trichothecene_AcTrans"/>
</dbReference>
<accession>A0A292Q8Q5</accession>